<reference evidence="27" key="1">
    <citation type="submission" date="2022-01" db="EMBL/GenBank/DDBJ databases">
        <authorList>
            <person name="King R."/>
        </authorList>
    </citation>
    <scope>NUCLEOTIDE SEQUENCE</scope>
</reference>
<dbReference type="PRINTS" id="PR00080">
    <property type="entry name" value="SDRFAMILY"/>
</dbReference>
<comment type="subunit">
    <text evidence="18">Heterotetramer with CBR4; contains two molecules of HSD17B8 and CBR4.</text>
</comment>
<evidence type="ECO:0000256" key="20">
    <source>
        <dbReference type="ARBA" id="ARBA00070911"/>
    </source>
</evidence>
<dbReference type="GO" id="GO:0047035">
    <property type="term" value="F:testosterone dehydrogenase (NAD+) activity"/>
    <property type="evidence" value="ECO:0007669"/>
    <property type="project" value="UniProtKB-EC"/>
</dbReference>
<dbReference type="InterPro" id="IPR002347">
    <property type="entry name" value="SDR_fam"/>
</dbReference>
<evidence type="ECO:0000256" key="17">
    <source>
        <dbReference type="ARBA" id="ARBA00052680"/>
    </source>
</evidence>
<dbReference type="InterPro" id="IPR020904">
    <property type="entry name" value="Sc_DH/Rdtase_CS"/>
</dbReference>
<keyword evidence="10" id="KW-0443">Lipid metabolism</keyword>
<sequence>MSSLIGRLALVTGGGSGIGQATCRILAREGASIIVADRASKNVQKTLQSIQSDTTQNHLGLEMDVAKATSVEDALKNTLEKYAKPPSIIVNCAGITRDNFLLKLSEEDFDEVINVNLKGTFLVTKIFTNSIVQNGINNASIINIGSIVGDYGNLGQTNYSASKAGVELLTRTASKELGNLGIRVNVILPGMIRTPMIDAVPPKVQEKFKELIPMKRFGNAEEIAEVIAFLASDKSSYMNGATIKVTGGF</sequence>
<dbReference type="PANTHER" id="PTHR42760">
    <property type="entry name" value="SHORT-CHAIN DEHYDROGENASES/REDUCTASES FAMILY MEMBER"/>
    <property type="match status" value="1"/>
</dbReference>
<dbReference type="GO" id="GO:0006633">
    <property type="term" value="P:fatty acid biosynthetic process"/>
    <property type="evidence" value="ECO:0007669"/>
    <property type="project" value="UniProtKB-KW"/>
</dbReference>
<keyword evidence="11" id="KW-0496">Mitochondrion</keyword>
<evidence type="ECO:0000256" key="23">
    <source>
        <dbReference type="ARBA" id="ARBA00081936"/>
    </source>
</evidence>
<evidence type="ECO:0000256" key="12">
    <source>
        <dbReference type="ARBA" id="ARBA00023160"/>
    </source>
</evidence>
<evidence type="ECO:0000256" key="3">
    <source>
        <dbReference type="ARBA" id="ARBA00006484"/>
    </source>
</evidence>
<evidence type="ECO:0000313" key="28">
    <source>
        <dbReference type="Proteomes" id="UP001153737"/>
    </source>
</evidence>
<dbReference type="PRINTS" id="PR00081">
    <property type="entry name" value="GDHRDH"/>
</dbReference>
<keyword evidence="12" id="KW-0275">Fatty acid biosynthesis</keyword>
<dbReference type="GO" id="GO:0008210">
    <property type="term" value="P:estrogen metabolic process"/>
    <property type="evidence" value="ECO:0007669"/>
    <property type="project" value="UniProtKB-ARBA"/>
</dbReference>
<keyword evidence="6" id="KW-0597">Phosphoprotein</keyword>
<proteinExistence type="inferred from homology"/>
<dbReference type="SMART" id="SM00822">
    <property type="entry name" value="PKS_KR"/>
    <property type="match status" value="1"/>
</dbReference>
<evidence type="ECO:0000256" key="25">
    <source>
        <dbReference type="ARBA" id="ARBA00083258"/>
    </source>
</evidence>
<comment type="similarity">
    <text evidence="3">Belongs to the short-chain dehydrogenases/reductases (SDR) family.</text>
</comment>
<dbReference type="EMBL" id="OU896713">
    <property type="protein sequence ID" value="CAH1175645.1"/>
    <property type="molecule type" value="Genomic_DNA"/>
</dbReference>
<comment type="subcellular location">
    <subcellularLocation>
        <location evidence="1">Mitochondrion matrix</location>
    </subcellularLocation>
</comment>
<comment type="catalytic activity">
    <reaction evidence="15">
        <text>testosterone + NAD(+) = androst-4-ene-3,17-dione + NADH + H(+)</text>
        <dbReference type="Rhea" id="RHEA:14929"/>
        <dbReference type="ChEBI" id="CHEBI:15378"/>
        <dbReference type="ChEBI" id="CHEBI:16422"/>
        <dbReference type="ChEBI" id="CHEBI:17347"/>
        <dbReference type="ChEBI" id="CHEBI:57540"/>
        <dbReference type="ChEBI" id="CHEBI:57945"/>
        <dbReference type="EC" id="1.1.1.239"/>
    </reaction>
    <physiologicalReaction direction="left-to-right" evidence="15">
        <dbReference type="Rhea" id="RHEA:14930"/>
    </physiologicalReaction>
</comment>
<feature type="domain" description="Ketoreductase" evidence="26">
    <location>
        <begin position="7"/>
        <end position="195"/>
    </location>
</feature>
<dbReference type="PANTHER" id="PTHR42760:SF83">
    <property type="entry name" value="(3R)-3-HYDROXYACYL-COA DEHYDROGENASE"/>
    <property type="match status" value="1"/>
</dbReference>
<evidence type="ECO:0000256" key="19">
    <source>
        <dbReference type="ARBA" id="ARBA00066822"/>
    </source>
</evidence>
<dbReference type="GO" id="GO:0048038">
    <property type="term" value="F:quinone binding"/>
    <property type="evidence" value="ECO:0007669"/>
    <property type="project" value="TreeGrafter"/>
</dbReference>
<evidence type="ECO:0000256" key="6">
    <source>
        <dbReference type="ARBA" id="ARBA00022553"/>
    </source>
</evidence>
<dbReference type="GO" id="GO:0004303">
    <property type="term" value="F:estradiol 17-beta-dehydrogenase [NAD(P)+] activity"/>
    <property type="evidence" value="ECO:0007669"/>
    <property type="project" value="UniProtKB-EC"/>
</dbReference>
<organism evidence="27 28">
    <name type="scientific">Phaedon cochleariae</name>
    <name type="common">Mustard beetle</name>
    <dbReference type="NCBI Taxonomy" id="80249"/>
    <lineage>
        <taxon>Eukaryota</taxon>
        <taxon>Metazoa</taxon>
        <taxon>Ecdysozoa</taxon>
        <taxon>Arthropoda</taxon>
        <taxon>Hexapoda</taxon>
        <taxon>Insecta</taxon>
        <taxon>Pterygota</taxon>
        <taxon>Neoptera</taxon>
        <taxon>Endopterygota</taxon>
        <taxon>Coleoptera</taxon>
        <taxon>Polyphaga</taxon>
        <taxon>Cucujiformia</taxon>
        <taxon>Chrysomeloidea</taxon>
        <taxon>Chrysomelidae</taxon>
        <taxon>Chrysomelinae</taxon>
        <taxon>Chrysomelini</taxon>
        <taxon>Phaedon</taxon>
    </lineage>
</organism>
<evidence type="ECO:0000256" key="2">
    <source>
        <dbReference type="ARBA" id="ARBA00005194"/>
    </source>
</evidence>
<dbReference type="AlphaFoldDB" id="A0A9P0GX08"/>
<evidence type="ECO:0000256" key="15">
    <source>
        <dbReference type="ARBA" id="ARBA00050232"/>
    </source>
</evidence>
<dbReference type="Gene3D" id="3.40.50.720">
    <property type="entry name" value="NAD(P)-binding Rossmann-like Domain"/>
    <property type="match status" value="1"/>
</dbReference>
<dbReference type="GO" id="GO:0005759">
    <property type="term" value="C:mitochondrial matrix"/>
    <property type="evidence" value="ECO:0007669"/>
    <property type="project" value="UniProtKB-SubCell"/>
</dbReference>
<evidence type="ECO:0000259" key="26">
    <source>
        <dbReference type="SMART" id="SM00822"/>
    </source>
</evidence>
<dbReference type="NCBIfam" id="NF009466">
    <property type="entry name" value="PRK12826.1-2"/>
    <property type="match status" value="1"/>
</dbReference>
<dbReference type="InterPro" id="IPR036291">
    <property type="entry name" value="NAD(P)-bd_dom_sf"/>
</dbReference>
<dbReference type="InterPro" id="IPR057326">
    <property type="entry name" value="KR_dom"/>
</dbReference>
<dbReference type="SUPFAM" id="SSF51735">
    <property type="entry name" value="NAD(P)-binding Rossmann-fold domains"/>
    <property type="match status" value="1"/>
</dbReference>
<comment type="pathway">
    <text evidence="2">Lipid metabolism; fatty acid biosynthesis.</text>
</comment>
<keyword evidence="7" id="KW-0276">Fatty acid metabolism</keyword>
<evidence type="ECO:0000256" key="18">
    <source>
        <dbReference type="ARBA" id="ARBA00065174"/>
    </source>
</evidence>
<keyword evidence="28" id="KW-1185">Reference proteome</keyword>
<dbReference type="FunFam" id="3.40.50.720:FF:000231">
    <property type="entry name" value="Estradiol 17-beta-dehydrogenase 8"/>
    <property type="match status" value="1"/>
</dbReference>
<keyword evidence="5" id="KW-0444">Lipid biosynthesis</keyword>
<evidence type="ECO:0000256" key="21">
    <source>
        <dbReference type="ARBA" id="ARBA00077835"/>
    </source>
</evidence>
<reference evidence="27" key="2">
    <citation type="submission" date="2022-10" db="EMBL/GenBank/DDBJ databases">
        <authorList>
            <consortium name="ENA_rothamsted_submissions"/>
            <consortium name="culmorum"/>
            <person name="King R."/>
        </authorList>
    </citation>
    <scope>NUCLEOTIDE SEQUENCE</scope>
</reference>
<evidence type="ECO:0000256" key="4">
    <source>
        <dbReference type="ARBA" id="ARBA00012456"/>
    </source>
</evidence>
<dbReference type="EC" id="1.1.1.n12" evidence="4"/>
<comment type="pathway">
    <text evidence="13">Steroid biosynthesis; estrogen biosynthesis.</text>
</comment>
<keyword evidence="9" id="KW-0520">NAD</keyword>
<dbReference type="Pfam" id="PF13561">
    <property type="entry name" value="adh_short_C2"/>
    <property type="match status" value="1"/>
</dbReference>
<evidence type="ECO:0000256" key="1">
    <source>
        <dbReference type="ARBA" id="ARBA00004305"/>
    </source>
</evidence>
<evidence type="ECO:0000256" key="24">
    <source>
        <dbReference type="ARBA" id="ARBA00083097"/>
    </source>
</evidence>
<name>A0A9P0GX08_PHACE</name>
<evidence type="ECO:0000256" key="8">
    <source>
        <dbReference type="ARBA" id="ARBA00023002"/>
    </source>
</evidence>
<evidence type="ECO:0000256" key="10">
    <source>
        <dbReference type="ARBA" id="ARBA00023098"/>
    </source>
</evidence>
<comment type="catalytic activity">
    <reaction evidence="14">
        <text>17beta-estradiol + NAD(+) = estrone + NADH + H(+)</text>
        <dbReference type="Rhea" id="RHEA:24612"/>
        <dbReference type="ChEBI" id="CHEBI:15378"/>
        <dbReference type="ChEBI" id="CHEBI:16469"/>
        <dbReference type="ChEBI" id="CHEBI:17263"/>
        <dbReference type="ChEBI" id="CHEBI:57540"/>
        <dbReference type="ChEBI" id="CHEBI:57945"/>
        <dbReference type="EC" id="1.1.1.62"/>
    </reaction>
    <physiologicalReaction direction="left-to-right" evidence="14">
        <dbReference type="Rhea" id="RHEA:24613"/>
    </physiologicalReaction>
    <physiologicalReaction direction="right-to-left" evidence="14">
        <dbReference type="Rhea" id="RHEA:24614"/>
    </physiologicalReaction>
</comment>
<dbReference type="EC" id="1.1.1.239" evidence="19"/>
<evidence type="ECO:0000256" key="9">
    <source>
        <dbReference type="ARBA" id="ARBA00023027"/>
    </source>
</evidence>
<dbReference type="PROSITE" id="PS00061">
    <property type="entry name" value="ADH_SHORT"/>
    <property type="match status" value="1"/>
</dbReference>
<evidence type="ECO:0000256" key="5">
    <source>
        <dbReference type="ARBA" id="ARBA00022516"/>
    </source>
</evidence>
<evidence type="ECO:0000256" key="14">
    <source>
        <dbReference type="ARBA" id="ARBA00049069"/>
    </source>
</evidence>
<keyword evidence="8" id="KW-0560">Oxidoreductase</keyword>
<comment type="catalytic activity">
    <reaction evidence="17">
        <text>a (3R)-3-hydroxyacyl-CoA + NAD(+) = a 3-oxoacyl-CoA + NADH + H(+)</text>
        <dbReference type="Rhea" id="RHEA:32711"/>
        <dbReference type="ChEBI" id="CHEBI:15378"/>
        <dbReference type="ChEBI" id="CHEBI:57319"/>
        <dbReference type="ChEBI" id="CHEBI:57540"/>
        <dbReference type="ChEBI" id="CHEBI:57945"/>
        <dbReference type="ChEBI" id="CHEBI:90726"/>
        <dbReference type="EC" id="1.1.1.n12"/>
    </reaction>
    <physiologicalReaction direction="left-to-right" evidence="17">
        <dbReference type="Rhea" id="RHEA:32712"/>
    </physiologicalReaction>
</comment>
<dbReference type="Proteomes" id="UP001153737">
    <property type="component" value="Chromosome 7"/>
</dbReference>
<evidence type="ECO:0000256" key="11">
    <source>
        <dbReference type="ARBA" id="ARBA00023128"/>
    </source>
</evidence>
<gene>
    <name evidence="27" type="ORF">PHAECO_LOCUS10970</name>
</gene>
<dbReference type="OrthoDB" id="1888931at2759"/>
<evidence type="ECO:0000256" key="22">
    <source>
        <dbReference type="ARBA" id="ARBA00081419"/>
    </source>
</evidence>
<accession>A0A9P0GX08</accession>
<evidence type="ECO:0000256" key="13">
    <source>
        <dbReference type="ARBA" id="ARBA00037929"/>
    </source>
</evidence>
<evidence type="ECO:0000256" key="16">
    <source>
        <dbReference type="ARBA" id="ARBA00050435"/>
    </source>
</evidence>
<comment type="catalytic activity">
    <reaction evidence="16">
        <text>17beta-hydroxy-5alpha-androstan-3-one + NAD(+) = 5alpha-androstan-3,17-dione + NADH + H(+)</text>
        <dbReference type="Rhea" id="RHEA:41992"/>
        <dbReference type="ChEBI" id="CHEBI:15378"/>
        <dbReference type="ChEBI" id="CHEBI:15994"/>
        <dbReference type="ChEBI" id="CHEBI:16330"/>
        <dbReference type="ChEBI" id="CHEBI:57540"/>
        <dbReference type="ChEBI" id="CHEBI:57945"/>
    </reaction>
    <physiologicalReaction direction="left-to-right" evidence="16">
        <dbReference type="Rhea" id="RHEA:41993"/>
    </physiologicalReaction>
</comment>
<protein>
    <recommendedName>
        <fullName evidence="20">(3R)-3-hydroxyacyl-CoA dehydrogenase</fullName>
        <ecNumber evidence="19">1.1.1.239</ecNumber>
        <ecNumber evidence="4">1.1.1.n12</ecNumber>
    </recommendedName>
    <alternativeName>
        <fullName evidence="22">17-beta-hydroxysteroid dehydrogenase 8</fullName>
    </alternativeName>
    <alternativeName>
        <fullName evidence="21">3-ketoacyl-[acyl-carrier-protein] reductase alpha subunit</fullName>
    </alternativeName>
    <alternativeName>
        <fullName evidence="24">3-oxoacyl-[acyl-carrier-protein] reductase</fullName>
    </alternativeName>
    <alternativeName>
        <fullName evidence="25">Estradiol 17-beta-dehydrogenase 8</fullName>
    </alternativeName>
    <alternativeName>
        <fullName evidence="23">Testosterone 17-beta-dehydrogenase 8</fullName>
    </alternativeName>
</protein>
<evidence type="ECO:0000256" key="7">
    <source>
        <dbReference type="ARBA" id="ARBA00022832"/>
    </source>
</evidence>
<evidence type="ECO:0000313" key="27">
    <source>
        <dbReference type="EMBL" id="CAH1175645.1"/>
    </source>
</evidence>